<proteinExistence type="predicted"/>
<evidence type="ECO:0000313" key="2">
    <source>
        <dbReference type="EMBL" id="ORY19369.1"/>
    </source>
</evidence>
<organism evidence="2 3">
    <name type="scientific">Neocallimastix californiae</name>
    <dbReference type="NCBI Taxonomy" id="1754190"/>
    <lineage>
        <taxon>Eukaryota</taxon>
        <taxon>Fungi</taxon>
        <taxon>Fungi incertae sedis</taxon>
        <taxon>Chytridiomycota</taxon>
        <taxon>Chytridiomycota incertae sedis</taxon>
        <taxon>Neocallimastigomycetes</taxon>
        <taxon>Neocallimastigales</taxon>
        <taxon>Neocallimastigaceae</taxon>
        <taxon>Neocallimastix</taxon>
    </lineage>
</organism>
<dbReference type="EMBL" id="MCOG01000312">
    <property type="protein sequence ID" value="ORY19369.1"/>
    <property type="molecule type" value="Genomic_DNA"/>
</dbReference>
<reference evidence="2 3" key="1">
    <citation type="submission" date="2016-08" db="EMBL/GenBank/DDBJ databases">
        <title>A Parts List for Fungal Cellulosomes Revealed by Comparative Genomics.</title>
        <authorList>
            <consortium name="DOE Joint Genome Institute"/>
            <person name="Haitjema C.H."/>
            <person name="Gilmore S.P."/>
            <person name="Henske J.K."/>
            <person name="Solomon K.V."/>
            <person name="De Groot R."/>
            <person name="Kuo A."/>
            <person name="Mondo S.J."/>
            <person name="Salamov A.A."/>
            <person name="Labutti K."/>
            <person name="Zhao Z."/>
            <person name="Chiniquy J."/>
            <person name="Barry K."/>
            <person name="Brewer H.M."/>
            <person name="Purvine S.O."/>
            <person name="Wright A.T."/>
            <person name="Boxma B."/>
            <person name="Van Alen T."/>
            <person name="Hackstein J.H."/>
            <person name="Baker S.E."/>
            <person name="Grigoriev I.V."/>
            <person name="O'Malley M.A."/>
        </authorList>
    </citation>
    <scope>NUCLEOTIDE SEQUENCE [LARGE SCALE GENOMIC DNA]</scope>
    <source>
        <strain evidence="2 3">G1</strain>
    </source>
</reference>
<sequence>MLIRQLLSFTVLFVGLSYIQSVSTGCVFTSTGTTWAGCTQNGYIHRTEVCPGDGTSECTSDITNTTTEGHLYFCSEANACENLSGKGYYVKDENDAYICDGQAKCKKLAALGGTCDANSVGKLYNSGGVKICLSYDGTTAIDNDISAAGSIVIPHYTGSIFGTTSNQYALLTIDVTNNNKKSILKGNTAGFYYVKSATLTIEAGGTAVAEGFLINCNASGICTKVTNPEAGYYKTGNNKYVSCDASGCKYLADLSGVSDCPSVGQMKTGADLCLDVATGSPKTATFGTDSYLVSFDIQSLYASSIRGGQFGVLKATDKKITLDTTVSGSICADADLKVTSKSGSCAAGSTEYTCTSGVCTLNTALPSCTYATGSTGCTGVDVDTHCIDSDKKLYSSDADGPCTADDSASSYLVFKCTNKDTCTLLDDDGIDTLTGTESLLVYYADANKVLTQKKDGFFYINTTKKKLVYCPPENNGICYRILTEGHYINSGSNSNESDAATNPLFSVAANGDAALVEKKSGSGGSVTTETYYLDASSEAEKDSFKKLISCMDNQGTIVCSSITPSEGYYLNAAVNNLTGAIITCSGTPVKCKTVDGTNDFSYIDAGKEGNIISCASGACTTAPGSKMQGHAYRDGTVTSPATDVNVMITYDRSEGKFVSTALDLSSTAVYYISAVNPGVPIKCDTSGGCAVAALNAAFYEDATDSNYVITCRASEGCFSSIALTRCKSSTAANAANKCKYNNGSGDTDLAAGRFCLNDNDSKIFKSGDGSCQEQPVGTYLFKANGNFYEAITLDTSYTGNDSGLIYECTTGPVCQQLISSSVVVSDKYMYTCDRVGMCTKTTTVKPGHYLIGAASVVANKPYLTHSKLLQCDGNSLDVCEEISSFTENDNHIDAANIENIITCPTATSCYSSVHGGTASVSKYYVDADNKNNIITCNHAGCTSSPGSTLQGHAYISGTDPEKKTLITYNASGSPPGFVIGSAIVADSYFIDGMNPKNLISCTVSGGCFASAPAIPSGSVMLFKTDGVTAANTITCTSEGCISSKALTQCVKVLSGKCYTAYTDENDNTPLDTQYCIYSDGKIYESTNDQGTCTAKSDGTYKLKYSSGYSVDDLSSGNGLIYICESGKCSQIIQSNYIDDGVTPVLFTCDKDGTCTKATSINLGYYILGVTTISQTAPFHTYKKLLKCSGNNLDNCKEVESIPEGHFIDASLATPVNVITCVKSKYCSVRTGISSYNSAYIDASDPSTLSLIVHDGTNLVSIPGSMIEGHAYLDANDASSKSIITCSKYGCVSEDRIKNMTAGKKIYFIDGYSPKTGLISCEKNRGKCSKATLAEASNGLYPDGTDSTNARNILCVSGTGCIASKSIPECTSTAAACKYDNAGTETDLALNHFCFWKDASNYVKIYKAATASTCTTEDGTFLIKSDGTGVKLDASYDGSDSGVIFKCASNVCTPLVSTTYLGSSYFYQCDGNGQCSKMTTIKEGIYVEGAPTIDDKKPHLYGPVVKCTSNDIADCAAVSLSGTQYFIDVEKTLIKCDGTNCERVLTPSLGYYKNAGDTSVNKYIECTYGKCQAIPVPDSSMDCSSSSHIGQLTKDEKVCLKETKESSAPGTAGTYLVNYYTKSIFKYYVSKENYFGLVVVSTDSILFGDANVIATYQTEYCFDDDFKKATDPSSGACETGKSKYACNTDGVCVQCTAGEKCIAPDVKVKEIAVEEVTEDTNASSLRIECQVLTGENCKENNLR</sequence>
<feature type="signal peptide" evidence="1">
    <location>
        <begin position="1"/>
        <end position="24"/>
    </location>
</feature>
<accession>A0A1Y2A9Y6</accession>
<dbReference type="Proteomes" id="UP000193920">
    <property type="component" value="Unassembled WGS sequence"/>
</dbReference>
<dbReference type="PROSITE" id="PS51257">
    <property type="entry name" value="PROKAR_LIPOPROTEIN"/>
    <property type="match status" value="1"/>
</dbReference>
<dbReference type="STRING" id="1754190.A0A1Y2A9Y6"/>
<evidence type="ECO:0000313" key="3">
    <source>
        <dbReference type="Proteomes" id="UP000193920"/>
    </source>
</evidence>
<name>A0A1Y2A9Y6_9FUNG</name>
<gene>
    <name evidence="2" type="ORF">LY90DRAFT_677091</name>
</gene>
<keyword evidence="3" id="KW-1185">Reference proteome</keyword>
<feature type="chain" id="PRO_5013096020" evidence="1">
    <location>
        <begin position="25"/>
        <end position="1742"/>
    </location>
</feature>
<protein>
    <submittedName>
        <fullName evidence="2">Scaffoldin</fullName>
    </submittedName>
</protein>
<comment type="caution">
    <text evidence="2">The sequence shown here is derived from an EMBL/GenBank/DDBJ whole genome shotgun (WGS) entry which is preliminary data.</text>
</comment>
<keyword evidence="1" id="KW-0732">Signal</keyword>
<evidence type="ECO:0000256" key="1">
    <source>
        <dbReference type="SAM" id="SignalP"/>
    </source>
</evidence>